<reference evidence="2" key="2">
    <citation type="journal article" date="2015" name="Data Brief">
        <title>Shoot transcriptome of the giant reed, Arundo donax.</title>
        <authorList>
            <person name="Barrero R.A."/>
            <person name="Guerrero F.D."/>
            <person name="Moolhuijzen P."/>
            <person name="Goolsby J.A."/>
            <person name="Tidwell J."/>
            <person name="Bellgard S.E."/>
            <person name="Bellgard M.I."/>
        </authorList>
    </citation>
    <scope>NUCLEOTIDE SEQUENCE</scope>
    <source>
        <tissue evidence="2">Shoot tissue taken approximately 20 cm above the soil surface</tissue>
    </source>
</reference>
<proteinExistence type="predicted"/>
<feature type="compositionally biased region" description="Polar residues" evidence="1">
    <location>
        <begin position="49"/>
        <end position="59"/>
    </location>
</feature>
<feature type="region of interest" description="Disordered" evidence="1">
    <location>
        <begin position="1"/>
        <end position="59"/>
    </location>
</feature>
<accession>A0A0A9D3I9</accession>
<evidence type="ECO:0000313" key="2">
    <source>
        <dbReference type="EMBL" id="JAD83124.1"/>
    </source>
</evidence>
<dbReference type="EMBL" id="GBRH01214771">
    <property type="protein sequence ID" value="JAD83124.1"/>
    <property type="molecule type" value="Transcribed_RNA"/>
</dbReference>
<protein>
    <submittedName>
        <fullName evidence="2">Uncharacterized protein</fullName>
    </submittedName>
</protein>
<organism evidence="2">
    <name type="scientific">Arundo donax</name>
    <name type="common">Giant reed</name>
    <name type="synonym">Donax arundinaceus</name>
    <dbReference type="NCBI Taxonomy" id="35708"/>
    <lineage>
        <taxon>Eukaryota</taxon>
        <taxon>Viridiplantae</taxon>
        <taxon>Streptophyta</taxon>
        <taxon>Embryophyta</taxon>
        <taxon>Tracheophyta</taxon>
        <taxon>Spermatophyta</taxon>
        <taxon>Magnoliopsida</taxon>
        <taxon>Liliopsida</taxon>
        <taxon>Poales</taxon>
        <taxon>Poaceae</taxon>
        <taxon>PACMAD clade</taxon>
        <taxon>Arundinoideae</taxon>
        <taxon>Arundineae</taxon>
        <taxon>Arundo</taxon>
    </lineage>
</organism>
<feature type="compositionally biased region" description="Low complexity" evidence="1">
    <location>
        <begin position="1"/>
        <end position="29"/>
    </location>
</feature>
<reference evidence="2" key="1">
    <citation type="submission" date="2014-09" db="EMBL/GenBank/DDBJ databases">
        <authorList>
            <person name="Magalhaes I.L.F."/>
            <person name="Oliveira U."/>
            <person name="Santos F.R."/>
            <person name="Vidigal T.H.D.A."/>
            <person name="Brescovit A.D."/>
            <person name="Santos A.J."/>
        </authorList>
    </citation>
    <scope>NUCLEOTIDE SEQUENCE</scope>
    <source>
        <tissue evidence="2">Shoot tissue taken approximately 20 cm above the soil surface</tissue>
    </source>
</reference>
<name>A0A0A9D3I9_ARUDO</name>
<evidence type="ECO:0000256" key="1">
    <source>
        <dbReference type="SAM" id="MobiDB-lite"/>
    </source>
</evidence>
<dbReference type="AlphaFoldDB" id="A0A0A9D3I9"/>
<sequence length="73" mass="8057">MRWSMYSSSSSSSASLYSRRSSPSRSSLAKLPNRSVPSSWQMREKEQMASDSSPILGSSFTPLLVGCHARISR</sequence>